<feature type="transmembrane region" description="Helical" evidence="1">
    <location>
        <begin position="93"/>
        <end position="116"/>
    </location>
</feature>
<dbReference type="AlphaFoldDB" id="A0A1Q9DUG0"/>
<evidence type="ECO:0000256" key="2">
    <source>
        <dbReference type="SAM" id="SignalP"/>
    </source>
</evidence>
<dbReference type="Gene3D" id="1.20.1250.20">
    <property type="entry name" value="MFS general substrate transporter like domains"/>
    <property type="match status" value="1"/>
</dbReference>
<accession>A0A1Q9DUG0</accession>
<organism evidence="3 4">
    <name type="scientific">Symbiodinium microadriaticum</name>
    <name type="common">Dinoflagellate</name>
    <name type="synonym">Zooxanthella microadriatica</name>
    <dbReference type="NCBI Taxonomy" id="2951"/>
    <lineage>
        <taxon>Eukaryota</taxon>
        <taxon>Sar</taxon>
        <taxon>Alveolata</taxon>
        <taxon>Dinophyceae</taxon>
        <taxon>Suessiales</taxon>
        <taxon>Symbiodiniaceae</taxon>
        <taxon>Symbiodinium</taxon>
    </lineage>
</organism>
<feature type="transmembrane region" description="Helical" evidence="1">
    <location>
        <begin position="169"/>
        <end position="192"/>
    </location>
</feature>
<keyword evidence="1" id="KW-1133">Transmembrane helix</keyword>
<protein>
    <submittedName>
        <fullName evidence="3">Uncharacterized protein</fullName>
    </submittedName>
</protein>
<keyword evidence="1" id="KW-0472">Membrane</keyword>
<dbReference type="InterPro" id="IPR036259">
    <property type="entry name" value="MFS_trans_sf"/>
</dbReference>
<evidence type="ECO:0000313" key="4">
    <source>
        <dbReference type="Proteomes" id="UP000186817"/>
    </source>
</evidence>
<feature type="chain" id="PRO_5012299740" evidence="2">
    <location>
        <begin position="28"/>
        <end position="268"/>
    </location>
</feature>
<feature type="transmembrane region" description="Helical" evidence="1">
    <location>
        <begin position="136"/>
        <end position="157"/>
    </location>
</feature>
<name>A0A1Q9DUG0_SYMMI</name>
<feature type="transmembrane region" description="Helical" evidence="1">
    <location>
        <begin position="198"/>
        <end position="219"/>
    </location>
</feature>
<reference evidence="3 4" key="1">
    <citation type="submission" date="2016-02" db="EMBL/GenBank/DDBJ databases">
        <title>Genome analysis of coral dinoflagellate symbionts highlights evolutionary adaptations to a symbiotic lifestyle.</title>
        <authorList>
            <person name="Aranda M."/>
            <person name="Li Y."/>
            <person name="Liew Y.J."/>
            <person name="Baumgarten S."/>
            <person name="Simakov O."/>
            <person name="Wilson M."/>
            <person name="Piel J."/>
            <person name="Ashoor H."/>
            <person name="Bougouffa S."/>
            <person name="Bajic V.B."/>
            <person name="Ryu T."/>
            <person name="Ravasi T."/>
            <person name="Bayer T."/>
            <person name="Micklem G."/>
            <person name="Kim H."/>
            <person name="Bhak J."/>
            <person name="Lajeunesse T.C."/>
            <person name="Voolstra C.R."/>
        </authorList>
    </citation>
    <scope>NUCLEOTIDE SEQUENCE [LARGE SCALE GENOMIC DNA]</scope>
    <source>
        <strain evidence="3 4">CCMP2467</strain>
    </source>
</reference>
<comment type="caution">
    <text evidence="3">The sequence shown here is derived from an EMBL/GenBank/DDBJ whole genome shotgun (WGS) entry which is preliminary data.</text>
</comment>
<gene>
    <name evidence="3" type="ORF">AK812_SmicGene18707</name>
</gene>
<evidence type="ECO:0000313" key="3">
    <source>
        <dbReference type="EMBL" id="OLP98815.1"/>
    </source>
</evidence>
<sequence>MLPAYLTSVQGLVTFLLLLCPALLPESSEFLAQKREPRKDAAPRDSGGSELLAPPLRKLIVILVANQFLHRLGQQAGSLKELVFQFQQKKGKILGGLLAASSARYGIYAALVGGYMTCSVGTLLYISATDSVSLTIAWGVAYLGEEVANVLAMTIVVQAFPSRLRGRGVSLVSAPNALAGFLAGASGALSAYSIRAPFMVTAASMLTSGAVLLAFSGFIQQPLDPALAPFMVTAASMLTSGAVLLAFSGFIQQQSLEHRSDLKAGKED</sequence>
<dbReference type="Proteomes" id="UP000186817">
    <property type="component" value="Unassembled WGS sequence"/>
</dbReference>
<dbReference type="EMBL" id="LSRX01000385">
    <property type="protein sequence ID" value="OLP98815.1"/>
    <property type="molecule type" value="Genomic_DNA"/>
</dbReference>
<feature type="transmembrane region" description="Helical" evidence="1">
    <location>
        <begin position="226"/>
        <end position="251"/>
    </location>
</feature>
<dbReference type="OrthoDB" id="408269at2759"/>
<dbReference type="SUPFAM" id="SSF103473">
    <property type="entry name" value="MFS general substrate transporter"/>
    <property type="match status" value="1"/>
</dbReference>
<keyword evidence="2" id="KW-0732">Signal</keyword>
<feature type="signal peptide" evidence="2">
    <location>
        <begin position="1"/>
        <end position="27"/>
    </location>
</feature>
<keyword evidence="4" id="KW-1185">Reference proteome</keyword>
<proteinExistence type="predicted"/>
<keyword evidence="1" id="KW-0812">Transmembrane</keyword>
<evidence type="ECO:0000256" key="1">
    <source>
        <dbReference type="SAM" id="Phobius"/>
    </source>
</evidence>